<dbReference type="GO" id="GO:0016705">
    <property type="term" value="F:oxidoreductase activity, acting on paired donors, with incorporation or reduction of molecular oxygen"/>
    <property type="evidence" value="ECO:0007669"/>
    <property type="project" value="InterPro"/>
</dbReference>
<sequence>MSVLLTLATILTLYGILTALRIGSRDERLPPGPPTLPVIGNIHQVASKGLYRQMKKWGDKYGGVFSLKLANATMVVLNDREAIQELTEKRGALYSDRPLDEVVSIVGQHNFAFWDANALWRSERKVAAAALSPSRLDGELGLVQEAEVAMFIMDLLTTPDNFFFHIKRTVSSIANIIVWGFRASSYDDWWGHTVHDVSYILFKFLEPGSYPPVGQLPFLRYLPDFLSPWKTRASQISQVISDTWAEARRRLEARRLKGDKRSSLADRLLDGTQTMDLPLDTERENCFLGILVEGGAETTASSLETAFLFLAVHPEVQRKARREIDQVCGPDRVPTWSDFSKLPYINCIIKESLRIRPIAPLCFPHRVRENDWYRGMLIPKDSIIIIPTWALHHDEDLYPDPETYNPDRFLGHPGLAPDYAGKGDPMTRDKLSSRRICPGIHVGERSLWHMIATTLWAFEIGPKTDPITGKTEDLDTSAYVETLNHHPKPYEVDLKVRSEGHAETIKRKAARASEFLSQFAE</sequence>
<dbReference type="InterPro" id="IPR050364">
    <property type="entry name" value="Cytochrome_P450_fung"/>
</dbReference>
<feature type="chain" id="PRO_5016933542" description="Cytochrome P450" evidence="8">
    <location>
        <begin position="20"/>
        <end position="521"/>
    </location>
</feature>
<keyword evidence="6" id="KW-0503">Monooxygenase</keyword>
<keyword evidence="3 7" id="KW-0479">Metal-binding</keyword>
<evidence type="ECO:0000256" key="5">
    <source>
        <dbReference type="ARBA" id="ARBA00023004"/>
    </source>
</evidence>
<dbReference type="Gene3D" id="1.10.630.10">
    <property type="entry name" value="Cytochrome P450"/>
    <property type="match status" value="1"/>
</dbReference>
<accession>A0A364KNW3</accession>
<keyword evidence="10" id="KW-1185">Reference proteome</keyword>
<dbReference type="PANTHER" id="PTHR46300:SF2">
    <property type="entry name" value="CYTOCHROME P450 MONOOXYGENASE ALNH-RELATED"/>
    <property type="match status" value="1"/>
</dbReference>
<comment type="similarity">
    <text evidence="2">Belongs to the cytochrome P450 family.</text>
</comment>
<comment type="cofactor">
    <cofactor evidence="1 7">
        <name>heme</name>
        <dbReference type="ChEBI" id="CHEBI:30413"/>
    </cofactor>
</comment>
<keyword evidence="8" id="KW-0732">Signal</keyword>
<keyword evidence="7" id="KW-0349">Heme</keyword>
<dbReference type="AlphaFoldDB" id="A0A364KNW3"/>
<evidence type="ECO:0000256" key="8">
    <source>
        <dbReference type="SAM" id="SignalP"/>
    </source>
</evidence>
<name>A0A364KNW3_TALAM</name>
<evidence type="ECO:0000313" key="9">
    <source>
        <dbReference type="EMBL" id="RAO65242.1"/>
    </source>
</evidence>
<evidence type="ECO:0008006" key="11">
    <source>
        <dbReference type="Google" id="ProtNLM"/>
    </source>
</evidence>
<evidence type="ECO:0000256" key="3">
    <source>
        <dbReference type="ARBA" id="ARBA00022723"/>
    </source>
</evidence>
<dbReference type="SUPFAM" id="SSF48264">
    <property type="entry name" value="Cytochrome P450"/>
    <property type="match status" value="1"/>
</dbReference>
<dbReference type="STRING" id="1196081.A0A364KNW3"/>
<dbReference type="EMBL" id="MIKG01000001">
    <property type="protein sequence ID" value="RAO65242.1"/>
    <property type="molecule type" value="Genomic_DNA"/>
</dbReference>
<dbReference type="InterPro" id="IPR036396">
    <property type="entry name" value="Cyt_P450_sf"/>
</dbReference>
<dbReference type="Pfam" id="PF00067">
    <property type="entry name" value="p450"/>
    <property type="match status" value="1"/>
</dbReference>
<evidence type="ECO:0000256" key="6">
    <source>
        <dbReference type="ARBA" id="ARBA00023033"/>
    </source>
</evidence>
<dbReference type="PANTHER" id="PTHR46300">
    <property type="entry name" value="P450, PUTATIVE (EUROFUNG)-RELATED-RELATED"/>
    <property type="match status" value="1"/>
</dbReference>
<dbReference type="InterPro" id="IPR002401">
    <property type="entry name" value="Cyt_P450_E_grp-I"/>
</dbReference>
<comment type="caution">
    <text evidence="9">The sequence shown here is derived from an EMBL/GenBank/DDBJ whole genome shotgun (WGS) entry which is preliminary data.</text>
</comment>
<gene>
    <name evidence="9" type="ORF">BHQ10_001254</name>
</gene>
<evidence type="ECO:0000256" key="7">
    <source>
        <dbReference type="PIRSR" id="PIRSR602401-1"/>
    </source>
</evidence>
<dbReference type="GO" id="GO:0004497">
    <property type="term" value="F:monooxygenase activity"/>
    <property type="evidence" value="ECO:0007669"/>
    <property type="project" value="UniProtKB-KW"/>
</dbReference>
<organism evidence="9 10">
    <name type="scientific">Talaromyces amestolkiae</name>
    <dbReference type="NCBI Taxonomy" id="1196081"/>
    <lineage>
        <taxon>Eukaryota</taxon>
        <taxon>Fungi</taxon>
        <taxon>Dikarya</taxon>
        <taxon>Ascomycota</taxon>
        <taxon>Pezizomycotina</taxon>
        <taxon>Eurotiomycetes</taxon>
        <taxon>Eurotiomycetidae</taxon>
        <taxon>Eurotiales</taxon>
        <taxon>Trichocomaceae</taxon>
        <taxon>Talaromyces</taxon>
        <taxon>Talaromyces sect. Talaromyces</taxon>
    </lineage>
</organism>
<proteinExistence type="inferred from homology"/>
<dbReference type="GO" id="GO:0005506">
    <property type="term" value="F:iron ion binding"/>
    <property type="evidence" value="ECO:0007669"/>
    <property type="project" value="InterPro"/>
</dbReference>
<dbReference type="RefSeq" id="XP_040729759.1">
    <property type="nucleotide sequence ID" value="XM_040873270.1"/>
</dbReference>
<evidence type="ECO:0000256" key="1">
    <source>
        <dbReference type="ARBA" id="ARBA00001971"/>
    </source>
</evidence>
<dbReference type="GeneID" id="63790471"/>
<keyword evidence="4" id="KW-0560">Oxidoreductase</keyword>
<dbReference type="CDD" id="cd11065">
    <property type="entry name" value="CYP64-like"/>
    <property type="match status" value="1"/>
</dbReference>
<feature type="binding site" description="axial binding residue" evidence="7">
    <location>
        <position position="437"/>
    </location>
    <ligand>
        <name>heme</name>
        <dbReference type="ChEBI" id="CHEBI:30413"/>
    </ligand>
    <ligandPart>
        <name>Fe</name>
        <dbReference type="ChEBI" id="CHEBI:18248"/>
    </ligandPart>
</feature>
<keyword evidence="5 7" id="KW-0408">Iron</keyword>
<dbReference type="OrthoDB" id="1103324at2759"/>
<dbReference type="InterPro" id="IPR001128">
    <property type="entry name" value="Cyt_P450"/>
</dbReference>
<evidence type="ECO:0000256" key="4">
    <source>
        <dbReference type="ARBA" id="ARBA00023002"/>
    </source>
</evidence>
<dbReference type="Proteomes" id="UP000249363">
    <property type="component" value="Unassembled WGS sequence"/>
</dbReference>
<reference evidence="9 10" key="1">
    <citation type="journal article" date="2017" name="Biotechnol. Biofuels">
        <title>Differential beta-glucosidase expression as a function of carbon source availability in Talaromyces amestolkiae: a genomic and proteomic approach.</title>
        <authorList>
            <person name="de Eugenio L.I."/>
            <person name="Mendez-Liter J.A."/>
            <person name="Nieto-Dominguez M."/>
            <person name="Alonso L."/>
            <person name="Gil-Munoz J."/>
            <person name="Barriuso J."/>
            <person name="Prieto A."/>
            <person name="Martinez M.J."/>
        </authorList>
    </citation>
    <scope>NUCLEOTIDE SEQUENCE [LARGE SCALE GENOMIC DNA]</scope>
    <source>
        <strain evidence="9 10">CIB</strain>
    </source>
</reference>
<protein>
    <recommendedName>
        <fullName evidence="11">Cytochrome P450</fullName>
    </recommendedName>
</protein>
<feature type="signal peptide" evidence="8">
    <location>
        <begin position="1"/>
        <end position="19"/>
    </location>
</feature>
<dbReference type="GO" id="GO:0020037">
    <property type="term" value="F:heme binding"/>
    <property type="evidence" value="ECO:0007669"/>
    <property type="project" value="InterPro"/>
</dbReference>
<evidence type="ECO:0000313" key="10">
    <source>
        <dbReference type="Proteomes" id="UP000249363"/>
    </source>
</evidence>
<evidence type="ECO:0000256" key="2">
    <source>
        <dbReference type="ARBA" id="ARBA00010617"/>
    </source>
</evidence>
<dbReference type="PRINTS" id="PR00463">
    <property type="entry name" value="EP450I"/>
</dbReference>